<proteinExistence type="predicted"/>
<evidence type="ECO:0000313" key="2">
    <source>
        <dbReference type="EMBL" id="BBY27953.1"/>
    </source>
</evidence>
<gene>
    <name evidence="2" type="ORF">MSEDJ_20490</name>
</gene>
<feature type="compositionally biased region" description="Basic and acidic residues" evidence="1">
    <location>
        <begin position="88"/>
        <end position="105"/>
    </location>
</feature>
<protein>
    <submittedName>
        <fullName evidence="2">Uncharacterized protein</fullName>
    </submittedName>
</protein>
<dbReference type="RefSeq" id="WP_197748342.1">
    <property type="nucleotide sequence ID" value="NZ_AP022588.1"/>
</dbReference>
<evidence type="ECO:0000256" key="1">
    <source>
        <dbReference type="SAM" id="MobiDB-lite"/>
    </source>
</evidence>
<dbReference type="EMBL" id="AP022588">
    <property type="protein sequence ID" value="BBY27953.1"/>
    <property type="molecule type" value="Genomic_DNA"/>
</dbReference>
<organism evidence="2 3">
    <name type="scientific">Mycolicibacterium sediminis</name>
    <dbReference type="NCBI Taxonomy" id="1286180"/>
    <lineage>
        <taxon>Bacteria</taxon>
        <taxon>Bacillati</taxon>
        <taxon>Actinomycetota</taxon>
        <taxon>Actinomycetes</taxon>
        <taxon>Mycobacteriales</taxon>
        <taxon>Mycobacteriaceae</taxon>
        <taxon>Mycolicibacterium</taxon>
    </lineage>
</organism>
<feature type="region of interest" description="Disordered" evidence="1">
    <location>
        <begin position="1"/>
        <end position="105"/>
    </location>
</feature>
<reference evidence="2 3" key="1">
    <citation type="journal article" date="2019" name="Emerg. Microbes Infect.">
        <title>Comprehensive subspecies identification of 175 nontuberculous mycobacteria species based on 7547 genomic profiles.</title>
        <authorList>
            <person name="Matsumoto Y."/>
            <person name="Kinjo T."/>
            <person name="Motooka D."/>
            <person name="Nabeya D."/>
            <person name="Jung N."/>
            <person name="Uechi K."/>
            <person name="Horii T."/>
            <person name="Iida T."/>
            <person name="Fujita J."/>
            <person name="Nakamura S."/>
        </authorList>
    </citation>
    <scope>NUCLEOTIDE SEQUENCE [LARGE SCALE GENOMIC DNA]</scope>
    <source>
        <strain evidence="2 3">JCM 17899</strain>
    </source>
</reference>
<sequence length="105" mass="11704">MAEEQKLTEKPEITDEHKEQAKEMRKSYEEERPTIALPGSGNSVTGTAVNDWVDDDGSPKFGEVEKEVERPVGEKESSENDSSQNESVRSDSAREDSAEKSSEEK</sequence>
<feature type="compositionally biased region" description="Basic and acidic residues" evidence="1">
    <location>
        <begin position="1"/>
        <end position="33"/>
    </location>
</feature>
<name>A0A7I7QNL2_9MYCO</name>
<dbReference type="Proteomes" id="UP000467193">
    <property type="component" value="Chromosome"/>
</dbReference>
<feature type="compositionally biased region" description="Basic and acidic residues" evidence="1">
    <location>
        <begin position="62"/>
        <end position="78"/>
    </location>
</feature>
<dbReference type="AlphaFoldDB" id="A0A7I7QNL2"/>
<keyword evidence="3" id="KW-1185">Reference proteome</keyword>
<dbReference type="KEGG" id="msei:MSEDJ_20490"/>
<accession>A0A7I7QNL2</accession>
<evidence type="ECO:0000313" key="3">
    <source>
        <dbReference type="Proteomes" id="UP000467193"/>
    </source>
</evidence>